<protein>
    <recommendedName>
        <fullName evidence="2">protein-tyrosine-phosphatase</fullName>
        <ecNumber evidence="2">3.1.3.48</ecNumber>
    </recommendedName>
</protein>
<proteinExistence type="inferred from homology"/>
<feature type="domain" description="Phosphotyrosine protein phosphatase I" evidence="7">
    <location>
        <begin position="3"/>
        <end position="140"/>
    </location>
</feature>
<dbReference type="PANTHER" id="PTHR11717:SF31">
    <property type="entry name" value="LOW MOLECULAR WEIGHT PROTEIN-TYROSINE-PHOSPHATASE ETP-RELATED"/>
    <property type="match status" value="1"/>
</dbReference>
<evidence type="ECO:0000313" key="9">
    <source>
        <dbReference type="Proteomes" id="UP000198263"/>
    </source>
</evidence>
<name>A0A658QQ24_9BURK</name>
<reference evidence="8 9" key="1">
    <citation type="submission" date="2016-01" db="EMBL/GenBank/DDBJ databases">
        <authorList>
            <person name="Peeters C."/>
        </authorList>
    </citation>
    <scope>NUCLEOTIDE SEQUENCE [LARGE SCALE GENOMIC DNA]</scope>
    <source>
        <strain evidence="8">LMG 29315</strain>
    </source>
</reference>
<dbReference type="InterPro" id="IPR017867">
    <property type="entry name" value="Tyr_phospatase_low_mol_wt"/>
</dbReference>
<dbReference type="OrthoDB" id="9784339at2"/>
<evidence type="ECO:0000313" key="8">
    <source>
        <dbReference type="EMBL" id="SAL09135.1"/>
    </source>
</evidence>
<feature type="active site" evidence="6">
    <location>
        <position position="15"/>
    </location>
</feature>
<comment type="similarity">
    <text evidence="1">Belongs to the low molecular weight phosphotyrosine protein phosphatase family.</text>
</comment>
<evidence type="ECO:0000256" key="4">
    <source>
        <dbReference type="ARBA" id="ARBA00022912"/>
    </source>
</evidence>
<dbReference type="GO" id="GO:0004725">
    <property type="term" value="F:protein tyrosine phosphatase activity"/>
    <property type="evidence" value="ECO:0007669"/>
    <property type="project" value="UniProtKB-EC"/>
</dbReference>
<dbReference type="Proteomes" id="UP000198263">
    <property type="component" value="Unassembled WGS sequence"/>
</dbReference>
<dbReference type="PANTHER" id="PTHR11717">
    <property type="entry name" value="LOW MOLECULAR WEIGHT PROTEIN TYROSINE PHOSPHATASE"/>
    <property type="match status" value="1"/>
</dbReference>
<dbReference type="InterPro" id="IPR036196">
    <property type="entry name" value="Ptyr_pPase_sf"/>
</dbReference>
<comment type="caution">
    <text evidence="8">The sequence shown here is derived from an EMBL/GenBank/DDBJ whole genome shotgun (WGS) entry which is preliminary data.</text>
</comment>
<dbReference type="AlphaFoldDB" id="A0A658QQ24"/>
<feature type="active site" description="Nucleophile" evidence="6">
    <location>
        <position position="9"/>
    </location>
</feature>
<feature type="active site" description="Proton donor" evidence="6">
    <location>
        <position position="114"/>
    </location>
</feature>
<dbReference type="SMART" id="SM00226">
    <property type="entry name" value="LMWPc"/>
    <property type="match status" value="1"/>
</dbReference>
<dbReference type="Pfam" id="PF01451">
    <property type="entry name" value="LMWPc"/>
    <property type="match status" value="1"/>
</dbReference>
<dbReference type="SUPFAM" id="SSF52788">
    <property type="entry name" value="Phosphotyrosine protein phosphatases I"/>
    <property type="match status" value="1"/>
</dbReference>
<keyword evidence="9" id="KW-1185">Reference proteome</keyword>
<dbReference type="EC" id="3.1.3.48" evidence="2"/>
<evidence type="ECO:0000256" key="6">
    <source>
        <dbReference type="PIRSR" id="PIRSR617867-1"/>
    </source>
</evidence>
<dbReference type="InterPro" id="IPR023485">
    <property type="entry name" value="Ptyr_pPase"/>
</dbReference>
<sequence length="145" mass="15994">MIRSVLMVCEGNVCRSPLAAALLAERSPHLEVMSAGTAALDGHSADPIAIDLMRERDIDVTGHIARTANLQLMRGSDLVLAMTRAQLDWLLSRYPFARGRVYLLLHEGAGDVVDPFRKSRACFEACLKQIETGVAEWSERLRADC</sequence>
<dbReference type="InterPro" id="IPR050438">
    <property type="entry name" value="LMW_PTPase"/>
</dbReference>
<evidence type="ECO:0000259" key="7">
    <source>
        <dbReference type="SMART" id="SM00226"/>
    </source>
</evidence>
<dbReference type="EMBL" id="FCNV02000001">
    <property type="protein sequence ID" value="SAL09135.1"/>
    <property type="molecule type" value="Genomic_DNA"/>
</dbReference>
<evidence type="ECO:0000256" key="2">
    <source>
        <dbReference type="ARBA" id="ARBA00013064"/>
    </source>
</evidence>
<evidence type="ECO:0000256" key="1">
    <source>
        <dbReference type="ARBA" id="ARBA00011063"/>
    </source>
</evidence>
<keyword evidence="3" id="KW-0378">Hydrolase</keyword>
<dbReference type="RefSeq" id="WP_040048541.1">
    <property type="nucleotide sequence ID" value="NZ_FCNV02000001.1"/>
</dbReference>
<keyword evidence="4" id="KW-0904">Protein phosphatase</keyword>
<dbReference type="Gene3D" id="3.40.50.2300">
    <property type="match status" value="1"/>
</dbReference>
<evidence type="ECO:0000256" key="5">
    <source>
        <dbReference type="ARBA" id="ARBA00051722"/>
    </source>
</evidence>
<dbReference type="PRINTS" id="PR00719">
    <property type="entry name" value="LMWPTPASE"/>
</dbReference>
<evidence type="ECO:0000256" key="3">
    <source>
        <dbReference type="ARBA" id="ARBA00022801"/>
    </source>
</evidence>
<dbReference type="CDD" id="cd16343">
    <property type="entry name" value="LMWPTP"/>
    <property type="match status" value="1"/>
</dbReference>
<comment type="catalytic activity">
    <reaction evidence="5">
        <text>O-phospho-L-tyrosyl-[protein] + H2O = L-tyrosyl-[protein] + phosphate</text>
        <dbReference type="Rhea" id="RHEA:10684"/>
        <dbReference type="Rhea" id="RHEA-COMP:10136"/>
        <dbReference type="Rhea" id="RHEA-COMP:20101"/>
        <dbReference type="ChEBI" id="CHEBI:15377"/>
        <dbReference type="ChEBI" id="CHEBI:43474"/>
        <dbReference type="ChEBI" id="CHEBI:46858"/>
        <dbReference type="ChEBI" id="CHEBI:61978"/>
        <dbReference type="EC" id="3.1.3.48"/>
    </reaction>
</comment>
<organism evidence="8 9">
    <name type="scientific">Caballeronia concitans</name>
    <dbReference type="NCBI Taxonomy" id="1777133"/>
    <lineage>
        <taxon>Bacteria</taxon>
        <taxon>Pseudomonadati</taxon>
        <taxon>Pseudomonadota</taxon>
        <taxon>Betaproteobacteria</taxon>
        <taxon>Burkholderiales</taxon>
        <taxon>Burkholderiaceae</taxon>
        <taxon>Caballeronia</taxon>
    </lineage>
</organism>
<accession>A0A658QQ24</accession>
<gene>
    <name evidence="8" type="ORF">AWB72_00073</name>
</gene>